<reference evidence="5 6" key="1">
    <citation type="journal article" date="2018" name="BMC Genomics">
        <title>Comparative genome analyses reveal sequence features reflecting distinct modes of host-adaptation between dicot and monocot powdery mildew.</title>
        <authorList>
            <person name="Wu Y."/>
            <person name="Ma X."/>
            <person name="Pan Z."/>
            <person name="Kale S.D."/>
            <person name="Song Y."/>
            <person name="King H."/>
            <person name="Zhang Q."/>
            <person name="Presley C."/>
            <person name="Deng X."/>
            <person name="Wei C.I."/>
            <person name="Xiao S."/>
        </authorList>
    </citation>
    <scope>NUCLEOTIDE SEQUENCE [LARGE SCALE GENOMIC DNA]</scope>
    <source>
        <strain evidence="5">UMSG2</strain>
    </source>
</reference>
<dbReference type="STRING" id="212602.A0A420HZ58"/>
<dbReference type="PANTHER" id="PTHR12415:SF4">
    <property type="entry name" value="TYROSYL-DNA PHOSPHODIESTERASE DOMAIN-CONTAINING PROTEIN"/>
    <property type="match status" value="1"/>
</dbReference>
<name>A0A420HZ58_9PEZI</name>
<dbReference type="CDD" id="cd09123">
    <property type="entry name" value="PLDc_Tdp1_2"/>
    <property type="match status" value="1"/>
</dbReference>
<evidence type="ECO:0000313" key="6">
    <source>
        <dbReference type="Proteomes" id="UP000286134"/>
    </source>
</evidence>
<keyword evidence="6" id="KW-1185">Reference proteome</keyword>
<sequence>MSGLSGLDRKAMEQERLARVARKRLLEQTAEKENVKPDTGVRKRQKIIGDTSKLHYQELVQIEATKLTRGVGQNSNSNSSYISCLSDPTRANEKLGIQYPNGVIKKTWAHGFPRRGDDISIEEVLQKDDLTLAVLSAFQIDTSWILGKLSDKTRVYWVLQAKTENEKQRWMSQASSNYKFCFPAMKGNVRCMHSKLQLLAHPSHLRVVVPTANLVSYDWGESLPEQVVKSLRNFNFSRTNELGFVHSIGGSHARDTLSRTGLCGLASAVKRLGLESQDPILIDFVTASLGNISPSFIENLYTAAQGSLKLPPNKTQAKSTIDDEIRLRKCVNDFCRVYFPTRETVENSLGGLGAGGTICFQSQWWTSNQFLQHIIRDCKSRREGMLMHSKMWFVRPSKPHSRLSWAYVGSANLSESAWGRLSTDLRTKQPKIHCANWECGVIFPVKPIVAEVQYEIESKGIGESEGSIPVPMVVPGTTYEGKTPWFFNEK</sequence>
<dbReference type="PANTHER" id="PTHR12415">
    <property type="entry name" value="TYROSYL-DNA PHOSPHODIESTERASE 1"/>
    <property type="match status" value="1"/>
</dbReference>
<accession>A0A420HZ58</accession>
<feature type="binding site" evidence="2">
    <location>
        <position position="390"/>
    </location>
    <ligand>
        <name>substrate</name>
    </ligand>
</feature>
<feature type="site" description="Interaction with DNA" evidence="3">
    <location>
        <position position="414"/>
    </location>
</feature>
<gene>
    <name evidence="5" type="ORF">OnM2_031012</name>
</gene>
<dbReference type="AlphaFoldDB" id="A0A420HZ58"/>
<dbReference type="InterPro" id="IPR010347">
    <property type="entry name" value="Tdp1"/>
</dbReference>
<evidence type="ECO:0000259" key="4">
    <source>
        <dbReference type="PROSITE" id="PS50035"/>
    </source>
</evidence>
<dbReference type="EMBL" id="MCFK01003146">
    <property type="protein sequence ID" value="RKF62697.1"/>
    <property type="molecule type" value="Genomic_DNA"/>
</dbReference>
<dbReference type="GO" id="GO:0003690">
    <property type="term" value="F:double-stranded DNA binding"/>
    <property type="evidence" value="ECO:0007669"/>
    <property type="project" value="TreeGrafter"/>
</dbReference>
<evidence type="ECO:0000256" key="2">
    <source>
        <dbReference type="PIRSR" id="PIRSR610347-2"/>
    </source>
</evidence>
<dbReference type="CDD" id="cd09122">
    <property type="entry name" value="PLDc_Tdp1_1"/>
    <property type="match status" value="1"/>
</dbReference>
<evidence type="ECO:0000256" key="1">
    <source>
        <dbReference type="PIRSR" id="PIRSR610347-1"/>
    </source>
</evidence>
<evidence type="ECO:0000256" key="3">
    <source>
        <dbReference type="PIRSR" id="PIRSR610347-3"/>
    </source>
</evidence>
<comment type="caution">
    <text evidence="5">The sequence shown here is derived from an EMBL/GenBank/DDBJ whole genome shotgun (WGS) entry which is preliminary data.</text>
</comment>
<dbReference type="Proteomes" id="UP000286134">
    <property type="component" value="Unassembled WGS sequence"/>
</dbReference>
<dbReference type="GO" id="GO:0006281">
    <property type="term" value="P:DNA repair"/>
    <property type="evidence" value="ECO:0007669"/>
    <property type="project" value="InterPro"/>
</dbReference>
<feature type="domain" description="PLD phosphodiesterase" evidence="4">
    <location>
        <begin position="383"/>
        <end position="417"/>
    </location>
</feature>
<dbReference type="Pfam" id="PF06087">
    <property type="entry name" value="Tyr-DNA_phospho"/>
    <property type="match status" value="2"/>
</dbReference>
<proteinExistence type="predicted"/>
<dbReference type="Gene3D" id="3.30.870.10">
    <property type="entry name" value="Endonuclease Chain A"/>
    <property type="match status" value="2"/>
</dbReference>
<organism evidence="5 6">
    <name type="scientific">Erysiphe neolycopersici</name>
    <dbReference type="NCBI Taxonomy" id="212602"/>
    <lineage>
        <taxon>Eukaryota</taxon>
        <taxon>Fungi</taxon>
        <taxon>Dikarya</taxon>
        <taxon>Ascomycota</taxon>
        <taxon>Pezizomycotina</taxon>
        <taxon>Leotiomycetes</taxon>
        <taxon>Erysiphales</taxon>
        <taxon>Erysiphaceae</taxon>
        <taxon>Erysiphe</taxon>
    </lineage>
</organism>
<dbReference type="GO" id="GO:0005634">
    <property type="term" value="C:nucleus"/>
    <property type="evidence" value="ECO:0007669"/>
    <property type="project" value="InterPro"/>
</dbReference>
<dbReference type="OrthoDB" id="47785at2759"/>
<feature type="active site" description="Proton donor/acceptor" evidence="1">
    <location>
        <position position="388"/>
    </location>
</feature>
<evidence type="ECO:0000313" key="5">
    <source>
        <dbReference type="EMBL" id="RKF62697.1"/>
    </source>
</evidence>
<feature type="binding site" evidence="2">
    <location>
        <position position="195"/>
    </location>
    <ligand>
        <name>substrate</name>
    </ligand>
</feature>
<dbReference type="InterPro" id="IPR001736">
    <property type="entry name" value="PLipase_D/transphosphatidylase"/>
</dbReference>
<protein>
    <submittedName>
        <fullName evidence="5">Putative tyrosyl-dna phosphodiesterase domain protein</fullName>
    </submittedName>
</protein>
<dbReference type="GO" id="GO:0003697">
    <property type="term" value="F:single-stranded DNA binding"/>
    <property type="evidence" value="ECO:0007669"/>
    <property type="project" value="TreeGrafter"/>
</dbReference>
<dbReference type="PROSITE" id="PS50035">
    <property type="entry name" value="PLD"/>
    <property type="match status" value="1"/>
</dbReference>
<dbReference type="SUPFAM" id="SSF56024">
    <property type="entry name" value="Phospholipase D/nuclease"/>
    <property type="match status" value="2"/>
</dbReference>
<dbReference type="GO" id="GO:0017005">
    <property type="term" value="F:3'-tyrosyl-DNA phosphodiesterase activity"/>
    <property type="evidence" value="ECO:0007669"/>
    <property type="project" value="TreeGrafter"/>
</dbReference>
<feature type="active site" description="Nucleophile" evidence="1">
    <location>
        <position position="193"/>
    </location>
</feature>